<dbReference type="OMA" id="DDHRANG"/>
<evidence type="ECO:0000313" key="4">
    <source>
        <dbReference type="EMBL" id="KNC48271.1"/>
    </source>
</evidence>
<dbReference type="AlphaFoldDB" id="A0A0L0D874"/>
<reference evidence="4 5" key="1">
    <citation type="submission" date="2010-05" db="EMBL/GenBank/DDBJ databases">
        <title>The Genome Sequence of Thecamonas trahens ATCC 50062.</title>
        <authorList>
            <consortium name="The Broad Institute Genome Sequencing Platform"/>
            <person name="Russ C."/>
            <person name="Cuomo C."/>
            <person name="Shea T."/>
            <person name="Young S.K."/>
            <person name="Zeng Q."/>
            <person name="Koehrsen M."/>
            <person name="Haas B."/>
            <person name="Borodovsky M."/>
            <person name="Guigo R."/>
            <person name="Alvarado L."/>
            <person name="Berlin A."/>
            <person name="Bochicchio J."/>
            <person name="Borenstein D."/>
            <person name="Chapman S."/>
            <person name="Chen Z."/>
            <person name="Freedman E."/>
            <person name="Gellesch M."/>
            <person name="Goldberg J."/>
            <person name="Griggs A."/>
            <person name="Gujja S."/>
            <person name="Heilman E."/>
            <person name="Heiman D."/>
            <person name="Hepburn T."/>
            <person name="Howarth C."/>
            <person name="Jen D."/>
            <person name="Larson L."/>
            <person name="Mehta T."/>
            <person name="Park D."/>
            <person name="Pearson M."/>
            <person name="Roberts A."/>
            <person name="Saif S."/>
            <person name="Shenoy N."/>
            <person name="Sisk P."/>
            <person name="Stolte C."/>
            <person name="Sykes S."/>
            <person name="Thomson T."/>
            <person name="Walk T."/>
            <person name="White J."/>
            <person name="Yandava C."/>
            <person name="Burger G."/>
            <person name="Gray M.W."/>
            <person name="Holland P.W.H."/>
            <person name="King N."/>
            <person name="Lang F.B.F."/>
            <person name="Roger A.J."/>
            <person name="Ruiz-Trillo I."/>
            <person name="Lander E."/>
            <person name="Nusbaum C."/>
        </authorList>
    </citation>
    <scope>NUCLEOTIDE SEQUENCE [LARGE SCALE GENOMIC DNA]</scope>
    <source>
        <strain evidence="4 5">ATCC 50062</strain>
    </source>
</reference>
<dbReference type="InterPro" id="IPR015424">
    <property type="entry name" value="PyrdxlP-dep_Trfase"/>
</dbReference>
<accession>A0A0L0D874</accession>
<evidence type="ECO:0000256" key="2">
    <source>
        <dbReference type="SAM" id="MobiDB-lite"/>
    </source>
</evidence>
<dbReference type="PANTHER" id="PTHR43092">
    <property type="entry name" value="L-CYSTEINE DESULFHYDRASE"/>
    <property type="match status" value="1"/>
</dbReference>
<feature type="compositionally biased region" description="Pro residues" evidence="2">
    <location>
        <begin position="44"/>
        <end position="55"/>
    </location>
</feature>
<dbReference type="RefSeq" id="XP_013758838.1">
    <property type="nucleotide sequence ID" value="XM_013903384.1"/>
</dbReference>
<dbReference type="EMBL" id="GL349450">
    <property type="protein sequence ID" value="KNC48271.1"/>
    <property type="molecule type" value="Genomic_DNA"/>
</dbReference>
<organism evidence="4 5">
    <name type="scientific">Thecamonas trahens ATCC 50062</name>
    <dbReference type="NCBI Taxonomy" id="461836"/>
    <lineage>
        <taxon>Eukaryota</taxon>
        <taxon>Apusozoa</taxon>
        <taxon>Apusomonadida</taxon>
        <taxon>Apusomonadidae</taxon>
        <taxon>Thecamonas</taxon>
    </lineage>
</organism>
<keyword evidence="5" id="KW-1185">Reference proteome</keyword>
<dbReference type="OrthoDB" id="5978656at2759"/>
<dbReference type="Gene3D" id="3.40.640.10">
    <property type="entry name" value="Type I PLP-dependent aspartate aminotransferase-like (Major domain)"/>
    <property type="match status" value="1"/>
</dbReference>
<dbReference type="GO" id="GO:0016829">
    <property type="term" value="F:lyase activity"/>
    <property type="evidence" value="ECO:0007669"/>
    <property type="project" value="UniProtKB-KW"/>
</dbReference>
<protein>
    <submittedName>
        <fullName evidence="4">Selenocysteine lyase/isopenicillin N epimerase</fullName>
    </submittedName>
</protein>
<dbReference type="STRING" id="461836.A0A0L0D874"/>
<evidence type="ECO:0000259" key="3">
    <source>
        <dbReference type="Pfam" id="PF00266"/>
    </source>
</evidence>
<keyword evidence="1" id="KW-0663">Pyridoxal phosphate</keyword>
<sequence length="490" mass="51721">MLRRCSTALAGFAPVAWSSSWAHPQLRYAELDAIVSQDPASHTPMPPPPSLPPVDEPAAALPDSAHPLRRFAPPDEAAAALRSLFCIDSKWGTFINHGAFGGVATPLAKVAAAWEAHASSQPLAFFDRELFGRLGDATHALASFVGASPQDLVLVPNPTTAINALAAATASASPGAPILVLSSVYASTPKIARALTGTEPLVVDIPLPSLHPSFVAAAVSAAMDAAPTRPAAAIIDHVASNSALVAPLDELAAVFARHDVPLVVDGAHGLLAQDLTLTPDACLSHWYVGSCHKWFSAPRGVGFLWANPERVSEEARDAVLPPVISHGYTGPQATLHAKFGWDGTRSYAPALTLPYAVALWEALGVDAVRQHMHGLLRAASELLSAEWGTGVLDPPAVHNGTSLATVELPQAVVGHKVVTGGRDDVPIGVLADVLQDWLFHEHNIEVPVKSRDGKLYVRISAHIYNTMDDYTRLASAVRTLLPSIHAFRLQ</sequence>
<dbReference type="Pfam" id="PF00266">
    <property type="entry name" value="Aminotran_5"/>
    <property type="match status" value="1"/>
</dbReference>
<name>A0A0L0D874_THETB</name>
<dbReference type="PANTHER" id="PTHR43092:SF2">
    <property type="entry name" value="HERCYNYLCYSTEINE SULFOXIDE LYASE"/>
    <property type="match status" value="1"/>
</dbReference>
<evidence type="ECO:0000256" key="1">
    <source>
        <dbReference type="ARBA" id="ARBA00022898"/>
    </source>
</evidence>
<dbReference type="SUPFAM" id="SSF53383">
    <property type="entry name" value="PLP-dependent transferases"/>
    <property type="match status" value="1"/>
</dbReference>
<dbReference type="GeneID" id="25564040"/>
<keyword evidence="4" id="KW-0456">Lyase</keyword>
<feature type="region of interest" description="Disordered" evidence="2">
    <location>
        <begin position="38"/>
        <end position="59"/>
    </location>
</feature>
<dbReference type="eggNOG" id="KOG1549">
    <property type="taxonomic scope" value="Eukaryota"/>
</dbReference>
<gene>
    <name evidence="4" type="ORF">AMSG_04501</name>
</gene>
<feature type="domain" description="Aminotransferase class V" evidence="3">
    <location>
        <begin position="137"/>
        <end position="469"/>
    </location>
</feature>
<dbReference type="Gene3D" id="3.90.1150.10">
    <property type="entry name" value="Aspartate Aminotransferase, domain 1"/>
    <property type="match status" value="1"/>
</dbReference>
<proteinExistence type="predicted"/>
<dbReference type="Proteomes" id="UP000054408">
    <property type="component" value="Unassembled WGS sequence"/>
</dbReference>
<evidence type="ECO:0000313" key="5">
    <source>
        <dbReference type="Proteomes" id="UP000054408"/>
    </source>
</evidence>
<dbReference type="InterPro" id="IPR000192">
    <property type="entry name" value="Aminotrans_V_dom"/>
</dbReference>
<dbReference type="InterPro" id="IPR015422">
    <property type="entry name" value="PyrdxlP-dep_Trfase_small"/>
</dbReference>
<dbReference type="InterPro" id="IPR015421">
    <property type="entry name" value="PyrdxlP-dep_Trfase_major"/>
</dbReference>